<dbReference type="VEuPathDB" id="VectorBase:RSAN_028235"/>
<gene>
    <name evidence="1" type="ORF">HPB52_004158</name>
</gene>
<dbReference type="EMBL" id="JABSTV010001250">
    <property type="protein sequence ID" value="KAH7955841.1"/>
    <property type="molecule type" value="Genomic_DNA"/>
</dbReference>
<protein>
    <submittedName>
        <fullName evidence="1">Uncharacterized protein</fullName>
    </submittedName>
</protein>
<dbReference type="AlphaFoldDB" id="A0A9D4PUI2"/>
<dbReference type="Proteomes" id="UP000821837">
    <property type="component" value="Unassembled WGS sequence"/>
</dbReference>
<keyword evidence="2" id="KW-1185">Reference proteome</keyword>
<sequence length="358" mass="38450">MVQAVTTGELSTAMLQQRMAENVRQQRRLSSGAAEADAQLLEDERMAILLQNQEFVRQLQSNQDFIRTLNQGCIDPPKALCATCGFALGDVVLLLFSLLTDIQSQEMERSAGLVPDDANHSSHLSYIAAALAVLQGGLKVDLLGAIQMVTGTWRDVKTDTVANFFWKAGFVTAELAKTGEDGDDEHIDDAFRELSSLFPAAIPPEVSADYFVEADCNVQAVASLADEDIVAAVAGTQDAQADSSSGDEDRPNEAVATRAYSAAEVAATFGLIRRFCSDMEGTGLLHLDSLDKVEASVLNLISKTKKQAKISDFFCANTTFCCIMCVELVVILECADCSKTQVVTVLVPYGSVVENDAG</sequence>
<reference evidence="1" key="1">
    <citation type="journal article" date="2020" name="Cell">
        <title>Large-Scale Comparative Analyses of Tick Genomes Elucidate Their Genetic Diversity and Vector Capacities.</title>
        <authorList>
            <consortium name="Tick Genome and Microbiome Consortium (TIGMIC)"/>
            <person name="Jia N."/>
            <person name="Wang J."/>
            <person name="Shi W."/>
            <person name="Du L."/>
            <person name="Sun Y."/>
            <person name="Zhan W."/>
            <person name="Jiang J.F."/>
            <person name="Wang Q."/>
            <person name="Zhang B."/>
            <person name="Ji P."/>
            <person name="Bell-Sakyi L."/>
            <person name="Cui X.M."/>
            <person name="Yuan T.T."/>
            <person name="Jiang B.G."/>
            <person name="Yang W.F."/>
            <person name="Lam T.T."/>
            <person name="Chang Q.C."/>
            <person name="Ding S.J."/>
            <person name="Wang X.J."/>
            <person name="Zhu J.G."/>
            <person name="Ruan X.D."/>
            <person name="Zhao L."/>
            <person name="Wei J.T."/>
            <person name="Ye R.Z."/>
            <person name="Que T.C."/>
            <person name="Du C.H."/>
            <person name="Zhou Y.H."/>
            <person name="Cheng J.X."/>
            <person name="Dai P.F."/>
            <person name="Guo W.B."/>
            <person name="Han X.H."/>
            <person name="Huang E.J."/>
            <person name="Li L.F."/>
            <person name="Wei W."/>
            <person name="Gao Y.C."/>
            <person name="Liu J.Z."/>
            <person name="Shao H.Z."/>
            <person name="Wang X."/>
            <person name="Wang C.C."/>
            <person name="Yang T.C."/>
            <person name="Huo Q.B."/>
            <person name="Li W."/>
            <person name="Chen H.Y."/>
            <person name="Chen S.E."/>
            <person name="Zhou L.G."/>
            <person name="Ni X.B."/>
            <person name="Tian J.H."/>
            <person name="Sheng Y."/>
            <person name="Liu T."/>
            <person name="Pan Y.S."/>
            <person name="Xia L.Y."/>
            <person name="Li J."/>
            <person name="Zhao F."/>
            <person name="Cao W.C."/>
        </authorList>
    </citation>
    <scope>NUCLEOTIDE SEQUENCE</scope>
    <source>
        <strain evidence="1">Rsan-2018</strain>
    </source>
</reference>
<evidence type="ECO:0000313" key="1">
    <source>
        <dbReference type="EMBL" id="KAH7955841.1"/>
    </source>
</evidence>
<evidence type="ECO:0000313" key="2">
    <source>
        <dbReference type="Proteomes" id="UP000821837"/>
    </source>
</evidence>
<proteinExistence type="predicted"/>
<accession>A0A9D4PUI2</accession>
<organism evidence="1 2">
    <name type="scientific">Rhipicephalus sanguineus</name>
    <name type="common">Brown dog tick</name>
    <name type="synonym">Ixodes sanguineus</name>
    <dbReference type="NCBI Taxonomy" id="34632"/>
    <lineage>
        <taxon>Eukaryota</taxon>
        <taxon>Metazoa</taxon>
        <taxon>Ecdysozoa</taxon>
        <taxon>Arthropoda</taxon>
        <taxon>Chelicerata</taxon>
        <taxon>Arachnida</taxon>
        <taxon>Acari</taxon>
        <taxon>Parasitiformes</taxon>
        <taxon>Ixodida</taxon>
        <taxon>Ixodoidea</taxon>
        <taxon>Ixodidae</taxon>
        <taxon>Rhipicephalinae</taxon>
        <taxon>Rhipicephalus</taxon>
        <taxon>Rhipicephalus</taxon>
    </lineage>
</organism>
<name>A0A9D4PUI2_RHISA</name>
<dbReference type="VEuPathDB" id="VectorBase:RSAN_032347"/>
<reference evidence="1" key="2">
    <citation type="submission" date="2021-09" db="EMBL/GenBank/DDBJ databases">
        <authorList>
            <person name="Jia N."/>
            <person name="Wang J."/>
            <person name="Shi W."/>
            <person name="Du L."/>
            <person name="Sun Y."/>
            <person name="Zhan W."/>
            <person name="Jiang J."/>
            <person name="Wang Q."/>
            <person name="Zhang B."/>
            <person name="Ji P."/>
            <person name="Sakyi L.B."/>
            <person name="Cui X."/>
            <person name="Yuan T."/>
            <person name="Jiang B."/>
            <person name="Yang W."/>
            <person name="Lam T.T.-Y."/>
            <person name="Chang Q."/>
            <person name="Ding S."/>
            <person name="Wang X."/>
            <person name="Zhu J."/>
            <person name="Ruan X."/>
            <person name="Zhao L."/>
            <person name="Wei J."/>
            <person name="Que T."/>
            <person name="Du C."/>
            <person name="Cheng J."/>
            <person name="Dai P."/>
            <person name="Han X."/>
            <person name="Huang E."/>
            <person name="Gao Y."/>
            <person name="Liu J."/>
            <person name="Shao H."/>
            <person name="Ye R."/>
            <person name="Li L."/>
            <person name="Wei W."/>
            <person name="Wang X."/>
            <person name="Wang C."/>
            <person name="Huo Q."/>
            <person name="Li W."/>
            <person name="Guo W."/>
            <person name="Chen H."/>
            <person name="Chen S."/>
            <person name="Zhou L."/>
            <person name="Zhou L."/>
            <person name="Ni X."/>
            <person name="Tian J."/>
            <person name="Zhou Y."/>
            <person name="Sheng Y."/>
            <person name="Liu T."/>
            <person name="Pan Y."/>
            <person name="Xia L."/>
            <person name="Li J."/>
            <person name="Zhao F."/>
            <person name="Cao W."/>
        </authorList>
    </citation>
    <scope>NUCLEOTIDE SEQUENCE</scope>
    <source>
        <strain evidence="1">Rsan-2018</strain>
        <tissue evidence="1">Larvae</tissue>
    </source>
</reference>
<comment type="caution">
    <text evidence="1">The sequence shown here is derived from an EMBL/GenBank/DDBJ whole genome shotgun (WGS) entry which is preliminary data.</text>
</comment>